<evidence type="ECO:0000256" key="1">
    <source>
        <dbReference type="SAM" id="MobiDB-lite"/>
    </source>
</evidence>
<proteinExistence type="predicted"/>
<reference evidence="2 3" key="1">
    <citation type="journal article" date="2024" name="J Genomics">
        <title>Draft genome sequencing and assembly of Favolaschia claudopus CIRM-BRFM 2984 isolated from oak limbs.</title>
        <authorList>
            <person name="Navarro D."/>
            <person name="Drula E."/>
            <person name="Chaduli D."/>
            <person name="Cazenave R."/>
            <person name="Ahrendt S."/>
            <person name="Wang J."/>
            <person name="Lipzen A."/>
            <person name="Daum C."/>
            <person name="Barry K."/>
            <person name="Grigoriev I.V."/>
            <person name="Favel A."/>
            <person name="Rosso M.N."/>
            <person name="Martin F."/>
        </authorList>
    </citation>
    <scope>NUCLEOTIDE SEQUENCE [LARGE SCALE GENOMIC DNA]</scope>
    <source>
        <strain evidence="2 3">CIRM-BRFM 2984</strain>
    </source>
</reference>
<dbReference type="AlphaFoldDB" id="A0AAW0BNM8"/>
<evidence type="ECO:0000313" key="3">
    <source>
        <dbReference type="Proteomes" id="UP001362999"/>
    </source>
</evidence>
<keyword evidence="3" id="KW-1185">Reference proteome</keyword>
<comment type="caution">
    <text evidence="2">The sequence shown here is derived from an EMBL/GenBank/DDBJ whole genome shotgun (WGS) entry which is preliminary data.</text>
</comment>
<sequence length="641" mass="71627">MRLFGAFAYDVPDADVATLESLEHYSALRLVSFIRSPPVLQPANPSLPKTIYADSEETDRPHAFSNAIPHRLEGNGVFGVNDAGEATNRSPPPLEKTRAGGVGRDWGLEIRRLKDGAGEDKVGVGETKRRGGNAGRWDEDENGCAGARLRRGASNMIYKKTQLSANEMPVRDKRSYGHEYHCFSHPQCLAVLLLAHALQSSIALLSYCRRPPMPRTIAPCSSVPALVPPLLPTPQPANQYSKQRVHVGGVTERKRTLSMLISPPFVRRKEKRESSPFAAPAFPIHKSSSKLRRDPGPLRGTGCIQPDAAIKSEVGKVQRAHGSVLQMHVPSSSFQALLSLFATHAFRIRCSFVELRTGSRLSDCAELVSWYNVLERTKKGSRLTTPVRVKWENVYGRHQTWRLPLKKKRASSIRVEDNGKDADVRTTVISPSFKRPSSPYSPRSIRPSHCPSASSKLAQPAMKSAFVDSRMRLRLTENATERTHLEIYWGYPFPYHTEFDYFYFISRRLGSTKDDRRHTRFLYRALPHPRRAAASVLTDRVAAAPLGFRQRKKSFDLVRTHAAASPQIRAIAAKRPHSMKRTNERLGDDSKSQKVGGIAVIGQEIGENIAVVERVEQGTCSTRRASWFGFRNVTVLRSDLM</sequence>
<protein>
    <submittedName>
        <fullName evidence="2">Uncharacterized protein</fullName>
    </submittedName>
</protein>
<feature type="region of interest" description="Disordered" evidence="1">
    <location>
        <begin position="433"/>
        <end position="455"/>
    </location>
</feature>
<dbReference type="EMBL" id="JAWWNJ010000028">
    <property type="protein sequence ID" value="KAK7028709.1"/>
    <property type="molecule type" value="Genomic_DNA"/>
</dbReference>
<feature type="region of interest" description="Disordered" evidence="1">
    <location>
        <begin position="82"/>
        <end position="101"/>
    </location>
</feature>
<feature type="compositionally biased region" description="Low complexity" evidence="1">
    <location>
        <begin position="433"/>
        <end position="448"/>
    </location>
</feature>
<organism evidence="2 3">
    <name type="scientific">Favolaschia claudopus</name>
    <dbReference type="NCBI Taxonomy" id="2862362"/>
    <lineage>
        <taxon>Eukaryota</taxon>
        <taxon>Fungi</taxon>
        <taxon>Dikarya</taxon>
        <taxon>Basidiomycota</taxon>
        <taxon>Agaricomycotina</taxon>
        <taxon>Agaricomycetes</taxon>
        <taxon>Agaricomycetidae</taxon>
        <taxon>Agaricales</taxon>
        <taxon>Marasmiineae</taxon>
        <taxon>Mycenaceae</taxon>
        <taxon>Favolaschia</taxon>
    </lineage>
</organism>
<accession>A0AAW0BNM8</accession>
<dbReference type="Proteomes" id="UP001362999">
    <property type="component" value="Unassembled WGS sequence"/>
</dbReference>
<name>A0AAW0BNM8_9AGAR</name>
<evidence type="ECO:0000313" key="2">
    <source>
        <dbReference type="EMBL" id="KAK7028709.1"/>
    </source>
</evidence>
<gene>
    <name evidence="2" type="ORF">R3P38DRAFT_2776399</name>
</gene>